<evidence type="ECO:0000256" key="1">
    <source>
        <dbReference type="SAM" id="MobiDB-lite"/>
    </source>
</evidence>
<evidence type="ECO:0000313" key="2">
    <source>
        <dbReference type="EMBL" id="CUO62966.1"/>
    </source>
</evidence>
<feature type="compositionally biased region" description="Polar residues" evidence="1">
    <location>
        <begin position="1"/>
        <end position="14"/>
    </location>
</feature>
<gene>
    <name evidence="2" type="ORF">ERS417307_02071</name>
</gene>
<dbReference type="EMBL" id="CYZF01000005">
    <property type="protein sequence ID" value="CUO62966.1"/>
    <property type="molecule type" value="Genomic_DNA"/>
</dbReference>
<sequence length="76" mass="8280">MGENKTPATSTAPNNKDKPKPTAYKNTTSKAPFSRLLPHPFKDKPKPEKGSFLKPSTIQAAISPLANIKTSFNIIE</sequence>
<evidence type="ECO:0000313" key="3">
    <source>
        <dbReference type="Proteomes" id="UP000095419"/>
    </source>
</evidence>
<organism evidence="2 3">
    <name type="scientific">Bacteroides uniformis</name>
    <dbReference type="NCBI Taxonomy" id="820"/>
    <lineage>
        <taxon>Bacteria</taxon>
        <taxon>Pseudomonadati</taxon>
        <taxon>Bacteroidota</taxon>
        <taxon>Bacteroidia</taxon>
        <taxon>Bacteroidales</taxon>
        <taxon>Bacteroidaceae</taxon>
        <taxon>Bacteroides</taxon>
    </lineage>
</organism>
<accession>A0A174GPN4</accession>
<name>A0A174GPN4_BACUN</name>
<proteinExistence type="predicted"/>
<dbReference type="AlphaFoldDB" id="A0A174GPN4"/>
<protein>
    <submittedName>
        <fullName evidence="2">Uncharacterized protein</fullName>
    </submittedName>
</protein>
<reference evidence="2 3" key="1">
    <citation type="submission" date="2015-09" db="EMBL/GenBank/DDBJ databases">
        <authorList>
            <consortium name="Pathogen Informatics"/>
        </authorList>
    </citation>
    <scope>NUCLEOTIDE SEQUENCE [LARGE SCALE GENOMIC DNA]</scope>
    <source>
        <strain evidence="2 3">2789STDY5608791</strain>
    </source>
</reference>
<dbReference type="Proteomes" id="UP000095419">
    <property type="component" value="Unassembled WGS sequence"/>
</dbReference>
<feature type="region of interest" description="Disordered" evidence="1">
    <location>
        <begin position="1"/>
        <end position="52"/>
    </location>
</feature>
<feature type="compositionally biased region" description="Basic and acidic residues" evidence="1">
    <location>
        <begin position="40"/>
        <end position="51"/>
    </location>
</feature>